<dbReference type="InterPro" id="IPR000209">
    <property type="entry name" value="Peptidase_S8/S53_dom"/>
</dbReference>
<dbReference type="InterPro" id="IPR050131">
    <property type="entry name" value="Peptidase_S8_subtilisin-like"/>
</dbReference>
<dbReference type="Pfam" id="PF05922">
    <property type="entry name" value="Inhibitor_I9"/>
    <property type="match status" value="1"/>
</dbReference>
<keyword evidence="7" id="KW-0732">Signal</keyword>
<dbReference type="InterPro" id="IPR015500">
    <property type="entry name" value="Peptidase_S8_subtilisin-rel"/>
</dbReference>
<dbReference type="PANTHER" id="PTHR43806">
    <property type="entry name" value="PEPTIDASE S8"/>
    <property type="match status" value="1"/>
</dbReference>
<name>A0A0D0WZ02_9ACTN</name>
<dbReference type="InterPro" id="IPR023827">
    <property type="entry name" value="Peptidase_S8_Asp-AS"/>
</dbReference>
<sequence length="416" mass="42088">MGIHRHAIFARGRRAGTAVTATLATAAVLLTMTAGPATAAPTAEAPSGTAGGILGAGDAARVPGSYVVTLKESGGSVDDRHVGAARLADRYGFRPDQVWRDALNGFSVRTSEQVARRLAADPAVAAVEQDRLTSLATTQTNAPWNLDRIDASLGLSGTYNFTSVGTGVRAYIVDSGIQISHADFGGQAVYGYDAVDGTLPANDCSGHGTHAAGTVGGTTFGAAKNVVLVAVKVFDCALPSTLSMLINGINWMIANHPAGQPAVANVGVLTSPTVALDAAVTNAVADGITVTVPAGNSNVSACTVSPASVPTALTVGATLMNDNRASWSNFGPCLDIFAPGDRITSAWWSSTTATQTISGTSHAAPLVAGVAARVLSNNPTWTPAQVASYLFGVASPVVINPGAGSPNRLLYLSPAL</sequence>
<dbReference type="OrthoDB" id="3401803at2"/>
<dbReference type="Gene3D" id="3.30.70.80">
    <property type="entry name" value="Peptidase S8 propeptide/proteinase inhibitor I9"/>
    <property type="match status" value="1"/>
</dbReference>
<organism evidence="10 11">
    <name type="scientific">Micromonospora haikouensis</name>
    <dbReference type="NCBI Taxonomy" id="686309"/>
    <lineage>
        <taxon>Bacteria</taxon>
        <taxon>Bacillati</taxon>
        <taxon>Actinomycetota</taxon>
        <taxon>Actinomycetes</taxon>
        <taxon>Micromonosporales</taxon>
        <taxon>Micromonosporaceae</taxon>
        <taxon>Micromonospora</taxon>
    </lineage>
</organism>
<reference evidence="10 11" key="1">
    <citation type="submission" date="2015-01" db="EMBL/GenBank/DDBJ databases">
        <title>Sequencing and annotation of Micromonospora carbonacea strain JXNU-1 genome.</title>
        <authorList>
            <person name="Long Z."/>
            <person name="Huang Y."/>
            <person name="Jiang Y."/>
        </authorList>
    </citation>
    <scope>NUCLEOTIDE SEQUENCE [LARGE SCALE GENOMIC DNA]</scope>
    <source>
        <strain evidence="10 11">JXNU-1</strain>
    </source>
</reference>
<gene>
    <name evidence="10" type="ORF">TK50_00440</name>
</gene>
<dbReference type="InterPro" id="IPR036852">
    <property type="entry name" value="Peptidase_S8/S53_dom_sf"/>
</dbReference>
<keyword evidence="3 5" id="KW-0378">Hydrolase</keyword>
<dbReference type="InterPro" id="IPR034193">
    <property type="entry name" value="PCSK9_ProteinaseK-like"/>
</dbReference>
<comment type="caution">
    <text evidence="10">The sequence shown here is derived from an EMBL/GenBank/DDBJ whole genome shotgun (WGS) entry which is preliminary data.</text>
</comment>
<dbReference type="PRINTS" id="PR00723">
    <property type="entry name" value="SUBTILISIN"/>
</dbReference>
<evidence type="ECO:0000256" key="3">
    <source>
        <dbReference type="ARBA" id="ARBA00022801"/>
    </source>
</evidence>
<feature type="signal peptide" evidence="7">
    <location>
        <begin position="1"/>
        <end position="39"/>
    </location>
</feature>
<dbReference type="GO" id="GO:0004252">
    <property type="term" value="F:serine-type endopeptidase activity"/>
    <property type="evidence" value="ECO:0007669"/>
    <property type="project" value="UniProtKB-UniRule"/>
</dbReference>
<feature type="active site" description="Charge relay system" evidence="5">
    <location>
        <position position="361"/>
    </location>
</feature>
<feature type="chain" id="PRO_5002236598" evidence="7">
    <location>
        <begin position="40"/>
        <end position="416"/>
    </location>
</feature>
<dbReference type="PROSITE" id="PS00138">
    <property type="entry name" value="SUBTILASE_SER"/>
    <property type="match status" value="1"/>
</dbReference>
<dbReference type="CDD" id="cd04077">
    <property type="entry name" value="Peptidases_S8_PCSK9_ProteinaseK_like"/>
    <property type="match status" value="1"/>
</dbReference>
<evidence type="ECO:0000256" key="1">
    <source>
        <dbReference type="ARBA" id="ARBA00011073"/>
    </source>
</evidence>
<dbReference type="FunFam" id="3.40.50.200:FF:000014">
    <property type="entry name" value="Proteinase K"/>
    <property type="match status" value="1"/>
</dbReference>
<dbReference type="PANTHER" id="PTHR43806:SF11">
    <property type="entry name" value="CEREVISIN-RELATED"/>
    <property type="match status" value="1"/>
</dbReference>
<dbReference type="GO" id="GO:0006508">
    <property type="term" value="P:proteolysis"/>
    <property type="evidence" value="ECO:0007669"/>
    <property type="project" value="UniProtKB-KW"/>
</dbReference>
<dbReference type="PATRIC" id="fig|47853.6.peg.96"/>
<dbReference type="SUPFAM" id="SSF52743">
    <property type="entry name" value="Subtilisin-like"/>
    <property type="match status" value="1"/>
</dbReference>
<dbReference type="Gene3D" id="3.40.50.200">
    <property type="entry name" value="Peptidase S8/S53 domain"/>
    <property type="match status" value="1"/>
</dbReference>
<feature type="active site" description="Charge relay system" evidence="5">
    <location>
        <position position="207"/>
    </location>
</feature>
<dbReference type="AlphaFoldDB" id="A0A0D0WZ02"/>
<dbReference type="SUPFAM" id="SSF54897">
    <property type="entry name" value="Protease propeptides/inhibitors"/>
    <property type="match status" value="1"/>
</dbReference>
<keyword evidence="4 5" id="KW-0720">Serine protease</keyword>
<dbReference type="EMBL" id="JXSX01000001">
    <property type="protein sequence ID" value="KIR64236.1"/>
    <property type="molecule type" value="Genomic_DNA"/>
</dbReference>
<evidence type="ECO:0000259" key="9">
    <source>
        <dbReference type="Pfam" id="PF05922"/>
    </source>
</evidence>
<dbReference type="InterPro" id="IPR037045">
    <property type="entry name" value="S8pro/Inhibitor_I9_sf"/>
</dbReference>
<comment type="similarity">
    <text evidence="1 5 6">Belongs to the peptidase S8 family.</text>
</comment>
<dbReference type="PROSITE" id="PS00136">
    <property type="entry name" value="SUBTILASE_ASP"/>
    <property type="match status" value="1"/>
</dbReference>
<evidence type="ECO:0000256" key="7">
    <source>
        <dbReference type="SAM" id="SignalP"/>
    </source>
</evidence>
<keyword evidence="11" id="KW-1185">Reference proteome</keyword>
<evidence type="ECO:0000256" key="5">
    <source>
        <dbReference type="PROSITE-ProRule" id="PRU01240"/>
    </source>
</evidence>
<dbReference type="Pfam" id="PF00082">
    <property type="entry name" value="Peptidase_S8"/>
    <property type="match status" value="1"/>
</dbReference>
<dbReference type="GeneID" id="301302662"/>
<evidence type="ECO:0000313" key="10">
    <source>
        <dbReference type="EMBL" id="KIR64236.1"/>
    </source>
</evidence>
<accession>A0A0D0WZ02</accession>
<feature type="active site" description="Charge relay system" evidence="5">
    <location>
        <position position="174"/>
    </location>
</feature>
<feature type="domain" description="Inhibitor I9" evidence="9">
    <location>
        <begin position="66"/>
        <end position="134"/>
    </location>
</feature>
<evidence type="ECO:0000256" key="6">
    <source>
        <dbReference type="RuleBase" id="RU003355"/>
    </source>
</evidence>
<feature type="domain" description="Peptidase S8/S53" evidence="8">
    <location>
        <begin position="167"/>
        <end position="390"/>
    </location>
</feature>
<protein>
    <submittedName>
        <fullName evidence="10">Serine protease</fullName>
    </submittedName>
</protein>
<evidence type="ECO:0000256" key="2">
    <source>
        <dbReference type="ARBA" id="ARBA00022670"/>
    </source>
</evidence>
<dbReference type="InterPro" id="IPR023828">
    <property type="entry name" value="Peptidase_S8_Ser-AS"/>
</dbReference>
<dbReference type="RefSeq" id="WP_043960799.1">
    <property type="nucleotide sequence ID" value="NZ_JBEZEP010000003.1"/>
</dbReference>
<evidence type="ECO:0000313" key="11">
    <source>
        <dbReference type="Proteomes" id="UP000032254"/>
    </source>
</evidence>
<evidence type="ECO:0000259" key="8">
    <source>
        <dbReference type="Pfam" id="PF00082"/>
    </source>
</evidence>
<dbReference type="PROSITE" id="PS51892">
    <property type="entry name" value="SUBTILASE"/>
    <property type="match status" value="1"/>
</dbReference>
<proteinExistence type="inferred from homology"/>
<dbReference type="InterPro" id="IPR010259">
    <property type="entry name" value="S8pro/Inhibitor_I9"/>
</dbReference>
<keyword evidence="2 5" id="KW-0645">Protease</keyword>
<evidence type="ECO:0000256" key="4">
    <source>
        <dbReference type="ARBA" id="ARBA00022825"/>
    </source>
</evidence>
<dbReference type="GO" id="GO:0005615">
    <property type="term" value="C:extracellular space"/>
    <property type="evidence" value="ECO:0007669"/>
    <property type="project" value="TreeGrafter"/>
</dbReference>
<dbReference type="Proteomes" id="UP000032254">
    <property type="component" value="Unassembled WGS sequence"/>
</dbReference>